<dbReference type="InterPro" id="IPR049453">
    <property type="entry name" value="Memb_transporter_dom"/>
</dbReference>
<comment type="caution">
    <text evidence="9">The sequence shown here is derived from an EMBL/GenBank/DDBJ whole genome shotgun (WGS) entry which is preliminary data.</text>
</comment>
<dbReference type="RefSeq" id="WP_227321405.1">
    <property type="nucleotide sequence ID" value="NZ_JAESVB010000004.1"/>
</dbReference>
<feature type="transmembrane region" description="Helical" evidence="7">
    <location>
        <begin position="27"/>
        <end position="48"/>
    </location>
</feature>
<evidence type="ECO:0000256" key="5">
    <source>
        <dbReference type="ARBA" id="ARBA00023136"/>
    </source>
</evidence>
<dbReference type="Pfam" id="PF13515">
    <property type="entry name" value="FUSC_2"/>
    <property type="match status" value="1"/>
</dbReference>
<gene>
    <name evidence="9" type="ORF">ASILVAE211_11170</name>
</gene>
<name>A0A964DYT9_9PROT</name>
<evidence type="ECO:0000313" key="9">
    <source>
        <dbReference type="EMBL" id="MCB8875745.1"/>
    </source>
</evidence>
<evidence type="ECO:0000313" key="10">
    <source>
        <dbReference type="Proteomes" id="UP000708298"/>
    </source>
</evidence>
<dbReference type="PANTHER" id="PTHR30509:SF9">
    <property type="entry name" value="MULTIDRUG RESISTANCE PROTEIN MDTO"/>
    <property type="match status" value="1"/>
</dbReference>
<comment type="similarity">
    <text evidence="6">Belongs to the YccS/YhfK family.</text>
</comment>
<evidence type="ECO:0000256" key="6">
    <source>
        <dbReference type="ARBA" id="ARBA00043993"/>
    </source>
</evidence>
<feature type="transmembrane region" description="Helical" evidence="7">
    <location>
        <begin position="127"/>
        <end position="144"/>
    </location>
</feature>
<keyword evidence="2" id="KW-1003">Cell membrane</keyword>
<reference evidence="9" key="1">
    <citation type="journal article" date="2021" name="Microorganisms">
        <title>Acidisoma silvae sp. nov. and Acidisomacellulosilytica sp. nov., Two Acidophilic Bacteria Isolated from Decaying Wood, Hydrolyzing Cellulose and Producing Poly-3-hydroxybutyrate.</title>
        <authorList>
            <person name="Mieszkin S."/>
            <person name="Pouder E."/>
            <person name="Uroz S."/>
            <person name="Simon-Colin C."/>
            <person name="Alain K."/>
        </authorList>
    </citation>
    <scope>NUCLEOTIDE SEQUENCE</scope>
    <source>
        <strain evidence="9">HW T2.11</strain>
    </source>
</reference>
<sequence length="338" mass="36238">MPDAPAASNPVLRALRDPRLRYRHGRLIHAVRCALGIFLGLSITYLAHIPNGEWTSISFIIVMVGLQHHGNIRRRALERGAGTLLGAAAGLVIIGMQSTVGITPLTFAVMALFCGACGYHAISRGGYVAQLSAITLLIVTGYGMDSISVGLWRTVNVLIGIGIALALSFTLPLYARDFWRFGMAEALRRCADLVAPAPAQPAADDAPRRAGVETITPVLQRLRTLMPPVARETKLSMAQLEGIQNSLRLFLSLLELVTSPEPAAHGALPGTTDWNLATDESARLAARLTAIAEGLETGAWALPWSAPQPQESQAARMTSAELETLRRHLLAAPPLWSV</sequence>
<accession>A0A964DYT9</accession>
<comment type="subcellular location">
    <subcellularLocation>
        <location evidence="1">Cell membrane</location>
        <topology evidence="1">Multi-pass membrane protein</topology>
    </subcellularLocation>
</comment>
<proteinExistence type="inferred from homology"/>
<feature type="domain" description="Integral membrane bound transporter" evidence="8">
    <location>
        <begin position="41"/>
        <end position="166"/>
    </location>
</feature>
<evidence type="ECO:0000256" key="3">
    <source>
        <dbReference type="ARBA" id="ARBA00022692"/>
    </source>
</evidence>
<feature type="transmembrane region" description="Helical" evidence="7">
    <location>
        <begin position="54"/>
        <end position="72"/>
    </location>
</feature>
<dbReference type="PANTHER" id="PTHR30509">
    <property type="entry name" value="P-HYDROXYBENZOIC ACID EFFLUX PUMP SUBUNIT-RELATED"/>
    <property type="match status" value="1"/>
</dbReference>
<keyword evidence="4 7" id="KW-1133">Transmembrane helix</keyword>
<evidence type="ECO:0000256" key="7">
    <source>
        <dbReference type="SAM" id="Phobius"/>
    </source>
</evidence>
<keyword evidence="5 7" id="KW-0472">Membrane</keyword>
<reference evidence="9" key="2">
    <citation type="submission" date="2021-01" db="EMBL/GenBank/DDBJ databases">
        <authorList>
            <person name="Mieszkin S."/>
            <person name="Pouder E."/>
            <person name="Alain K."/>
        </authorList>
    </citation>
    <scope>NUCLEOTIDE SEQUENCE</scope>
    <source>
        <strain evidence="9">HW T2.11</strain>
    </source>
</reference>
<organism evidence="9 10">
    <name type="scientific">Acidisoma silvae</name>
    <dbReference type="NCBI Taxonomy" id="2802396"/>
    <lineage>
        <taxon>Bacteria</taxon>
        <taxon>Pseudomonadati</taxon>
        <taxon>Pseudomonadota</taxon>
        <taxon>Alphaproteobacteria</taxon>
        <taxon>Acetobacterales</taxon>
        <taxon>Acidocellaceae</taxon>
        <taxon>Acidisoma</taxon>
    </lineage>
</organism>
<dbReference type="EMBL" id="JAESVB010000004">
    <property type="protein sequence ID" value="MCB8875745.1"/>
    <property type="molecule type" value="Genomic_DNA"/>
</dbReference>
<evidence type="ECO:0000256" key="4">
    <source>
        <dbReference type="ARBA" id="ARBA00022989"/>
    </source>
</evidence>
<dbReference type="AlphaFoldDB" id="A0A964DYT9"/>
<keyword evidence="3 7" id="KW-0812">Transmembrane</keyword>
<feature type="transmembrane region" description="Helical" evidence="7">
    <location>
        <begin position="79"/>
        <end position="96"/>
    </location>
</feature>
<evidence type="ECO:0000256" key="2">
    <source>
        <dbReference type="ARBA" id="ARBA00022475"/>
    </source>
</evidence>
<dbReference type="GO" id="GO:0005886">
    <property type="term" value="C:plasma membrane"/>
    <property type="evidence" value="ECO:0007669"/>
    <property type="project" value="UniProtKB-SubCell"/>
</dbReference>
<evidence type="ECO:0000256" key="1">
    <source>
        <dbReference type="ARBA" id="ARBA00004651"/>
    </source>
</evidence>
<dbReference type="Proteomes" id="UP000708298">
    <property type="component" value="Unassembled WGS sequence"/>
</dbReference>
<feature type="transmembrane region" description="Helical" evidence="7">
    <location>
        <begin position="150"/>
        <end position="174"/>
    </location>
</feature>
<keyword evidence="10" id="KW-1185">Reference proteome</keyword>
<evidence type="ECO:0000259" key="8">
    <source>
        <dbReference type="Pfam" id="PF13515"/>
    </source>
</evidence>
<protein>
    <submittedName>
        <fullName evidence="9">FUSC family protein</fullName>
    </submittedName>
</protein>